<feature type="compositionally biased region" description="Pro residues" evidence="1">
    <location>
        <begin position="139"/>
        <end position="153"/>
    </location>
</feature>
<name>A0A8H6CFB3_9LECA</name>
<dbReference type="EMBL" id="JACCJB010000012">
    <property type="protein sequence ID" value="KAF6222166.1"/>
    <property type="molecule type" value="Genomic_DNA"/>
</dbReference>
<proteinExistence type="predicted"/>
<sequence length="153" mass="16707">MAMILQCVRSDGRPSPYFFRGPPGKLNTSACLTLDYNYPCSYHCIGLCMPWKAGHATAVAPMILVDKARLLAEDKPRAYFDDGCQFPELILALIPGLAAVGMDHDPDDPQNGETRVKLRKLRGLAIGRHDWWASKRPLAPAPPPPPNAGMPSA</sequence>
<dbReference type="Proteomes" id="UP000593566">
    <property type="component" value="Unassembled WGS sequence"/>
</dbReference>
<keyword evidence="3" id="KW-1185">Reference proteome</keyword>
<evidence type="ECO:0000313" key="3">
    <source>
        <dbReference type="Proteomes" id="UP000593566"/>
    </source>
</evidence>
<feature type="region of interest" description="Disordered" evidence="1">
    <location>
        <begin position="134"/>
        <end position="153"/>
    </location>
</feature>
<comment type="caution">
    <text evidence="2">The sequence shown here is derived from an EMBL/GenBank/DDBJ whole genome shotgun (WGS) entry which is preliminary data.</text>
</comment>
<evidence type="ECO:0000313" key="2">
    <source>
        <dbReference type="EMBL" id="KAF6222166.1"/>
    </source>
</evidence>
<dbReference type="AlphaFoldDB" id="A0A8H6CFB3"/>
<accession>A0A8H6CFB3</accession>
<dbReference type="RefSeq" id="XP_037151601.1">
    <property type="nucleotide sequence ID" value="XM_037292182.1"/>
</dbReference>
<organism evidence="2 3">
    <name type="scientific">Letharia lupina</name>
    <dbReference type="NCBI Taxonomy" id="560253"/>
    <lineage>
        <taxon>Eukaryota</taxon>
        <taxon>Fungi</taxon>
        <taxon>Dikarya</taxon>
        <taxon>Ascomycota</taxon>
        <taxon>Pezizomycotina</taxon>
        <taxon>Lecanoromycetes</taxon>
        <taxon>OSLEUM clade</taxon>
        <taxon>Lecanoromycetidae</taxon>
        <taxon>Lecanorales</taxon>
        <taxon>Lecanorineae</taxon>
        <taxon>Parmeliaceae</taxon>
        <taxon>Letharia</taxon>
    </lineage>
</organism>
<dbReference type="GeneID" id="59329668"/>
<reference evidence="2 3" key="1">
    <citation type="journal article" date="2020" name="Genomics">
        <title>Complete, high-quality genomes from long-read metagenomic sequencing of two wolf lichen thalli reveals enigmatic genome architecture.</title>
        <authorList>
            <person name="McKenzie S.K."/>
            <person name="Walston R.F."/>
            <person name="Allen J.L."/>
        </authorList>
    </citation>
    <scope>NUCLEOTIDE SEQUENCE [LARGE SCALE GENOMIC DNA]</scope>
    <source>
        <strain evidence="2">WasteWater1</strain>
    </source>
</reference>
<gene>
    <name evidence="2" type="ORF">HO133_001252</name>
</gene>
<evidence type="ECO:0000256" key="1">
    <source>
        <dbReference type="SAM" id="MobiDB-lite"/>
    </source>
</evidence>
<protein>
    <submittedName>
        <fullName evidence="2">Uncharacterized protein</fullName>
    </submittedName>
</protein>